<keyword evidence="5 8" id="KW-0812">Transmembrane</keyword>
<comment type="similarity">
    <text evidence="2">Belongs to the DcuC/DcuD transporter (TC 2.A.61) family.</text>
</comment>
<keyword evidence="7 8" id="KW-0472">Membrane</keyword>
<keyword evidence="6 8" id="KW-1133">Transmembrane helix</keyword>
<name>A0AB73T7X1_9FIRM</name>
<feature type="transmembrane region" description="Helical" evidence="8">
    <location>
        <begin position="28"/>
        <end position="50"/>
    </location>
</feature>
<evidence type="ECO:0000256" key="7">
    <source>
        <dbReference type="ARBA" id="ARBA00023136"/>
    </source>
</evidence>
<comment type="caution">
    <text evidence="9">The sequence shown here is derived from an EMBL/GenBank/DDBJ whole genome shotgun (WGS) entry which is preliminary data.</text>
</comment>
<feature type="transmembrane region" description="Helical" evidence="8">
    <location>
        <begin position="315"/>
        <end position="343"/>
    </location>
</feature>
<feature type="transmembrane region" description="Helical" evidence="8">
    <location>
        <begin position="435"/>
        <end position="457"/>
    </location>
</feature>
<evidence type="ECO:0000256" key="3">
    <source>
        <dbReference type="ARBA" id="ARBA00022448"/>
    </source>
</evidence>
<evidence type="ECO:0000256" key="5">
    <source>
        <dbReference type="ARBA" id="ARBA00022692"/>
    </source>
</evidence>
<comment type="subcellular location">
    <subcellularLocation>
        <location evidence="1">Cell membrane</location>
        <topology evidence="1">Multi-pass membrane protein</topology>
    </subcellularLocation>
</comment>
<sequence length="458" mass="48842">MGIVKIILTLVLFLGVIYALNKKLSPAITLTMFGFLAIFIGGLLNGYQVLGEETTGNLVFDIFEYFRASAVVSTISKMGIRIMSILTYVAFMDHLKATKMFALLVSRPIMKMKNKYLLSGGVFLLTAALIIAIPNGTGRMAILIGTVYPVMLACGISKATGAVAIFAGAMYSWGPANPKIPTAASYMGIEVNMADYFLKTEWMWDILAVVVGILIFVVTSKYFDKKEKAETGEGVYSGVTIESLGIPKWYALLPLIPIVLIIVFGGNIPGLPQLEIATVEFMSFFFVFLFITIISKDRKQAWNDGNLFFTSLGNSLGRIVGIIIGATTFGAGITALGGIDLILEPVLNMSASNAGVFILITSVLAIIVGVVSASDYVANSVLGPVYTAYATSANLNVNAFLLLSVNAVQMCIALTPATAHVALISEGSGVPINTIIKRASLPILSSIIVYIIGAMVMA</sequence>
<keyword evidence="10" id="KW-1185">Reference proteome</keyword>
<evidence type="ECO:0000256" key="6">
    <source>
        <dbReference type="ARBA" id="ARBA00022989"/>
    </source>
</evidence>
<dbReference type="Proteomes" id="UP000245412">
    <property type="component" value="Unassembled WGS sequence"/>
</dbReference>
<keyword evidence="3" id="KW-0813">Transport</keyword>
<feature type="transmembrane region" description="Helical" evidence="8">
    <location>
        <begin position="355"/>
        <end position="377"/>
    </location>
</feature>
<dbReference type="PANTHER" id="PTHR42002">
    <property type="entry name" value="ANAEROBIC C4-DICARBOXYLATE TRANSPORTER DCUC-RELATED"/>
    <property type="match status" value="1"/>
</dbReference>
<organism evidence="9 10">
    <name type="scientific">Murimonas intestini</name>
    <dbReference type="NCBI Taxonomy" id="1337051"/>
    <lineage>
        <taxon>Bacteria</taxon>
        <taxon>Bacillati</taxon>
        <taxon>Bacillota</taxon>
        <taxon>Clostridia</taxon>
        <taxon>Lachnospirales</taxon>
        <taxon>Lachnospiraceae</taxon>
        <taxon>Murimonas</taxon>
    </lineage>
</organism>
<proteinExistence type="inferred from homology"/>
<dbReference type="Pfam" id="PF03606">
    <property type="entry name" value="DcuC"/>
    <property type="match status" value="1"/>
</dbReference>
<dbReference type="NCBIfam" id="NF037994">
    <property type="entry name" value="DcuC_1"/>
    <property type="match status" value="1"/>
</dbReference>
<dbReference type="InterPro" id="IPR018385">
    <property type="entry name" value="C4_dicarb_anaerob_car-like"/>
</dbReference>
<accession>A0AB73T7X1</accession>
<protein>
    <submittedName>
        <fullName evidence="9">C4-dicarboxylate transporter</fullName>
    </submittedName>
</protein>
<feature type="transmembrane region" description="Helical" evidence="8">
    <location>
        <begin position="116"/>
        <end position="134"/>
    </location>
</feature>
<feature type="transmembrane region" description="Helical" evidence="8">
    <location>
        <begin position="70"/>
        <end position="91"/>
    </location>
</feature>
<evidence type="ECO:0000313" key="10">
    <source>
        <dbReference type="Proteomes" id="UP000245412"/>
    </source>
</evidence>
<evidence type="ECO:0000313" key="9">
    <source>
        <dbReference type="EMBL" id="PWJ77929.1"/>
    </source>
</evidence>
<dbReference type="PANTHER" id="PTHR42002:SF2">
    <property type="entry name" value="ANAEROBIC C4-DICARBOXYLATE TRANSPORTER DCUC-RELATED"/>
    <property type="match status" value="1"/>
</dbReference>
<feature type="transmembrane region" description="Helical" evidence="8">
    <location>
        <begin position="249"/>
        <end position="269"/>
    </location>
</feature>
<dbReference type="InterPro" id="IPR004669">
    <property type="entry name" value="C4_dicarb_anaerob_car"/>
</dbReference>
<evidence type="ECO:0000256" key="1">
    <source>
        <dbReference type="ARBA" id="ARBA00004651"/>
    </source>
</evidence>
<feature type="transmembrane region" description="Helical" evidence="8">
    <location>
        <begin position="6"/>
        <end position="21"/>
    </location>
</feature>
<evidence type="ECO:0000256" key="4">
    <source>
        <dbReference type="ARBA" id="ARBA00022475"/>
    </source>
</evidence>
<dbReference type="GO" id="GO:0015556">
    <property type="term" value="F:C4-dicarboxylate transmembrane transporter activity"/>
    <property type="evidence" value="ECO:0007669"/>
    <property type="project" value="InterPro"/>
</dbReference>
<feature type="transmembrane region" description="Helical" evidence="8">
    <location>
        <begin position="202"/>
        <end position="223"/>
    </location>
</feature>
<reference evidence="9 10" key="1">
    <citation type="submission" date="2018-05" db="EMBL/GenBank/DDBJ databases">
        <authorList>
            <person name="Goeker M."/>
            <person name="Huntemann M."/>
            <person name="Clum A."/>
            <person name="Pillay M."/>
            <person name="Palaniappan K."/>
            <person name="Varghese N."/>
            <person name="Mikhailova N."/>
            <person name="Stamatis D."/>
            <person name="Reddy T."/>
            <person name="Daum C."/>
            <person name="Shapiro N."/>
            <person name="Ivanova N."/>
            <person name="Kyrpides N."/>
            <person name="Woyke T."/>
        </authorList>
    </citation>
    <scope>NUCLEOTIDE SEQUENCE [LARGE SCALE GENOMIC DNA]</scope>
    <source>
        <strain evidence="9 10">DSM 26524</strain>
    </source>
</reference>
<keyword evidence="4" id="KW-1003">Cell membrane</keyword>
<feature type="transmembrane region" description="Helical" evidence="8">
    <location>
        <begin position="397"/>
        <end position="423"/>
    </location>
</feature>
<dbReference type="EMBL" id="QGGY01000002">
    <property type="protein sequence ID" value="PWJ77929.1"/>
    <property type="molecule type" value="Genomic_DNA"/>
</dbReference>
<dbReference type="RefSeq" id="WP_109624883.1">
    <property type="nucleotide sequence ID" value="NZ_CABJAT010000002.1"/>
</dbReference>
<evidence type="ECO:0000256" key="2">
    <source>
        <dbReference type="ARBA" id="ARBA00005275"/>
    </source>
</evidence>
<feature type="transmembrane region" description="Helical" evidence="8">
    <location>
        <begin position="276"/>
        <end position="295"/>
    </location>
</feature>
<gene>
    <name evidence="9" type="ORF">C7383_10262</name>
</gene>
<feature type="transmembrane region" description="Helical" evidence="8">
    <location>
        <begin position="140"/>
        <end position="169"/>
    </location>
</feature>
<evidence type="ECO:0000256" key="8">
    <source>
        <dbReference type="SAM" id="Phobius"/>
    </source>
</evidence>
<dbReference type="AlphaFoldDB" id="A0AB73T7X1"/>
<dbReference type="GO" id="GO:0005886">
    <property type="term" value="C:plasma membrane"/>
    <property type="evidence" value="ECO:0007669"/>
    <property type="project" value="UniProtKB-SubCell"/>
</dbReference>